<comment type="caution">
    <text evidence="2">The sequence shown here is derived from an EMBL/GenBank/DDBJ whole genome shotgun (WGS) entry which is preliminary data.</text>
</comment>
<evidence type="ECO:0000256" key="1">
    <source>
        <dbReference type="SAM" id="MobiDB-lite"/>
    </source>
</evidence>
<name>A0ABU1N501_9CAUL</name>
<keyword evidence="3" id="KW-1185">Reference proteome</keyword>
<dbReference type="Proteomes" id="UP001262754">
    <property type="component" value="Unassembled WGS sequence"/>
</dbReference>
<sequence>MHGLANSPPEDRWPSLPPATFASPQGVAAPPPRWEDLAREQEEGRWNV</sequence>
<organism evidence="2 3">
    <name type="scientific">Caulobacter rhizosphaerae</name>
    <dbReference type="NCBI Taxonomy" id="2010972"/>
    <lineage>
        <taxon>Bacteria</taxon>
        <taxon>Pseudomonadati</taxon>
        <taxon>Pseudomonadota</taxon>
        <taxon>Alphaproteobacteria</taxon>
        <taxon>Caulobacterales</taxon>
        <taxon>Caulobacteraceae</taxon>
        <taxon>Caulobacter</taxon>
    </lineage>
</organism>
<reference evidence="2 3" key="1">
    <citation type="submission" date="2023-07" db="EMBL/GenBank/DDBJ databases">
        <title>Sorghum-associated microbial communities from plants grown in Nebraska, USA.</title>
        <authorList>
            <person name="Schachtman D."/>
        </authorList>
    </citation>
    <scope>NUCLEOTIDE SEQUENCE [LARGE SCALE GENOMIC DNA]</scope>
    <source>
        <strain evidence="2 3">DS2154</strain>
    </source>
</reference>
<feature type="region of interest" description="Disordered" evidence="1">
    <location>
        <begin position="1"/>
        <end position="48"/>
    </location>
</feature>
<feature type="compositionally biased region" description="Basic and acidic residues" evidence="1">
    <location>
        <begin position="33"/>
        <end position="48"/>
    </location>
</feature>
<gene>
    <name evidence="2" type="ORF">J2800_004109</name>
</gene>
<dbReference type="EMBL" id="JAVDRL010000012">
    <property type="protein sequence ID" value="MDR6533347.1"/>
    <property type="molecule type" value="Genomic_DNA"/>
</dbReference>
<proteinExistence type="predicted"/>
<protein>
    <submittedName>
        <fullName evidence="2">Uncharacterized protein</fullName>
    </submittedName>
</protein>
<evidence type="ECO:0000313" key="2">
    <source>
        <dbReference type="EMBL" id="MDR6533347.1"/>
    </source>
</evidence>
<dbReference type="RefSeq" id="WP_156402153.1">
    <property type="nucleotide sequence ID" value="NZ_JAVDRL010000012.1"/>
</dbReference>
<accession>A0ABU1N501</accession>
<evidence type="ECO:0000313" key="3">
    <source>
        <dbReference type="Proteomes" id="UP001262754"/>
    </source>
</evidence>